<accession>A0A6J8B7H4</accession>
<name>A0A6J8B7H4_MYTCO</name>
<protein>
    <submittedName>
        <fullName evidence="1">Uncharacterized protein</fullName>
    </submittedName>
</protein>
<proteinExistence type="predicted"/>
<organism evidence="1 2">
    <name type="scientific">Mytilus coruscus</name>
    <name type="common">Sea mussel</name>
    <dbReference type="NCBI Taxonomy" id="42192"/>
    <lineage>
        <taxon>Eukaryota</taxon>
        <taxon>Metazoa</taxon>
        <taxon>Spiralia</taxon>
        <taxon>Lophotrochozoa</taxon>
        <taxon>Mollusca</taxon>
        <taxon>Bivalvia</taxon>
        <taxon>Autobranchia</taxon>
        <taxon>Pteriomorphia</taxon>
        <taxon>Mytilida</taxon>
        <taxon>Mytiloidea</taxon>
        <taxon>Mytilidae</taxon>
        <taxon>Mytilinae</taxon>
        <taxon>Mytilus</taxon>
    </lineage>
</organism>
<dbReference type="Proteomes" id="UP000507470">
    <property type="component" value="Unassembled WGS sequence"/>
</dbReference>
<dbReference type="AlphaFoldDB" id="A0A6J8B7H4"/>
<dbReference type="EMBL" id="CACVKT020002453">
    <property type="protein sequence ID" value="CAC5377997.1"/>
    <property type="molecule type" value="Genomic_DNA"/>
</dbReference>
<sequence>MLYEITLTTVEKLERTINKHLRKWLGVPPSFTTVGLYSRTAKLQLPLTSIVEEFKLSKTRLVMTLKESRDDKVRTAAVQVRTGRKWSASKAVSEAESRLRQKYIVGTVAVGRQSLVIEKQRKDAKHIRNKPIKIQFVKEGEVCQKSKQNISGMLNLTRDCHLEIELGKKQQFPDIVPTNLRPNMVLWSTSSKIVIIIELTERCDEVNERKRAKYDGLFAECRDKRMADMELSC</sequence>
<evidence type="ECO:0000313" key="2">
    <source>
        <dbReference type="Proteomes" id="UP000507470"/>
    </source>
</evidence>
<evidence type="ECO:0000313" key="1">
    <source>
        <dbReference type="EMBL" id="CAC5377997.1"/>
    </source>
</evidence>
<dbReference type="OrthoDB" id="6114255at2759"/>
<keyword evidence="2" id="KW-1185">Reference proteome</keyword>
<gene>
    <name evidence="1" type="ORF">MCOR_14246</name>
</gene>
<reference evidence="1 2" key="1">
    <citation type="submission" date="2020-06" db="EMBL/GenBank/DDBJ databases">
        <authorList>
            <person name="Li R."/>
            <person name="Bekaert M."/>
        </authorList>
    </citation>
    <scope>NUCLEOTIDE SEQUENCE [LARGE SCALE GENOMIC DNA]</scope>
    <source>
        <strain evidence="2">wild</strain>
    </source>
</reference>